<dbReference type="EMBL" id="BAAAYL010000001">
    <property type="protein sequence ID" value="GAA3376293.1"/>
    <property type="molecule type" value="Genomic_DNA"/>
</dbReference>
<reference evidence="2" key="1">
    <citation type="journal article" date="2019" name="Int. J. Syst. Evol. Microbiol.">
        <title>The Global Catalogue of Microorganisms (GCM) 10K type strain sequencing project: providing services to taxonomists for standard genome sequencing and annotation.</title>
        <authorList>
            <consortium name="The Broad Institute Genomics Platform"/>
            <consortium name="The Broad Institute Genome Sequencing Center for Infectious Disease"/>
            <person name="Wu L."/>
            <person name="Ma J."/>
        </authorList>
    </citation>
    <scope>NUCLEOTIDE SEQUENCE [LARGE SCALE GENOMIC DNA]</scope>
    <source>
        <strain evidence="2">JCM 9651</strain>
    </source>
</reference>
<dbReference type="Proteomes" id="UP001499990">
    <property type="component" value="Unassembled WGS sequence"/>
</dbReference>
<evidence type="ECO:0000313" key="2">
    <source>
        <dbReference type="Proteomes" id="UP001499990"/>
    </source>
</evidence>
<protein>
    <submittedName>
        <fullName evidence="1">Uncharacterized protein</fullName>
    </submittedName>
</protein>
<evidence type="ECO:0000313" key="1">
    <source>
        <dbReference type="EMBL" id="GAA3376293.1"/>
    </source>
</evidence>
<gene>
    <name evidence="1" type="ORF">GCM10020367_47410</name>
</gene>
<comment type="caution">
    <text evidence="1">The sequence shown here is derived from an EMBL/GenBank/DDBJ whole genome shotgun (WGS) entry which is preliminary data.</text>
</comment>
<name>A0ABP6SGF7_9ACTN</name>
<keyword evidence="2" id="KW-1185">Reference proteome</keyword>
<accession>A0ABP6SGF7</accession>
<sequence length="62" mass="7287">MRRRCWWISAAETEGRACAKREWGHLWEYPQRQLGERGDREARADMRLRRVGGRARSTVGTG</sequence>
<proteinExistence type="predicted"/>
<organism evidence="1 2">
    <name type="scientific">Streptomyces sannanensis</name>
    <dbReference type="NCBI Taxonomy" id="285536"/>
    <lineage>
        <taxon>Bacteria</taxon>
        <taxon>Bacillati</taxon>
        <taxon>Actinomycetota</taxon>
        <taxon>Actinomycetes</taxon>
        <taxon>Kitasatosporales</taxon>
        <taxon>Streptomycetaceae</taxon>
        <taxon>Streptomyces</taxon>
    </lineage>
</organism>